<dbReference type="InterPro" id="IPR016039">
    <property type="entry name" value="Thiolase-like"/>
</dbReference>
<reference evidence="1 2" key="1">
    <citation type="submission" date="2023-05" db="EMBL/GenBank/DDBJ databases">
        <title>Actinoplanes sp. NEAU-A12 genome sequencing.</title>
        <authorList>
            <person name="Wang Z.-S."/>
        </authorList>
    </citation>
    <scope>NUCLEOTIDE SEQUENCE [LARGE SCALE GENOMIC DNA]</scope>
    <source>
        <strain evidence="1 2">NEAU-A12</strain>
    </source>
</reference>
<keyword evidence="2" id="KW-1185">Reference proteome</keyword>
<dbReference type="RefSeq" id="WP_282765989.1">
    <property type="nucleotide sequence ID" value="NZ_JASCTH010000035.1"/>
</dbReference>
<comment type="caution">
    <text evidence="1">The sequence shown here is derived from an EMBL/GenBank/DDBJ whole genome shotgun (WGS) entry which is preliminary data.</text>
</comment>
<gene>
    <name evidence="1" type="ORF">QLQ12_38990</name>
</gene>
<evidence type="ECO:0000313" key="2">
    <source>
        <dbReference type="Proteomes" id="UP001241758"/>
    </source>
</evidence>
<dbReference type="Gene3D" id="3.40.47.10">
    <property type="match status" value="1"/>
</dbReference>
<dbReference type="EMBL" id="JASCTH010000035">
    <property type="protein sequence ID" value="MDI6104594.1"/>
    <property type="molecule type" value="Genomic_DNA"/>
</dbReference>
<proteinExistence type="predicted"/>
<dbReference type="Proteomes" id="UP001241758">
    <property type="component" value="Unassembled WGS sequence"/>
</dbReference>
<accession>A0ABT6WXY1</accession>
<organism evidence="1 2">
    <name type="scientific">Actinoplanes sandaracinus</name>
    <dbReference type="NCBI Taxonomy" id="3045177"/>
    <lineage>
        <taxon>Bacteria</taxon>
        <taxon>Bacillati</taxon>
        <taxon>Actinomycetota</taxon>
        <taxon>Actinomycetes</taxon>
        <taxon>Micromonosporales</taxon>
        <taxon>Micromonosporaceae</taxon>
        <taxon>Actinoplanes</taxon>
    </lineage>
</organism>
<sequence length="209" mass="21458">MMRLLAAAVAEPSARLAPLPGFVESPFSPLVFEACRRCLDAQLVDGARTAVVLCSLMGDTATADLASRRLVGGRVHNPLLFMQATANSVLGYLSREFGITGQQLSLSTLDDPLAETLAMADVLLDEPDLDRVLVVGVELAGGARVEAVRGELAGGAPSRSGAVQGDLAVAVLLGRDGGPAVPVPQARPGPPGSLRGLLDLARTTVGGTR</sequence>
<name>A0ABT6WXY1_9ACTN</name>
<evidence type="ECO:0008006" key="3">
    <source>
        <dbReference type="Google" id="ProtNLM"/>
    </source>
</evidence>
<protein>
    <recommendedName>
        <fullName evidence="3">Beta-ketoacyl synthase N-terminal domain-containing protein</fullName>
    </recommendedName>
</protein>
<evidence type="ECO:0000313" key="1">
    <source>
        <dbReference type="EMBL" id="MDI6104594.1"/>
    </source>
</evidence>
<dbReference type="SUPFAM" id="SSF53901">
    <property type="entry name" value="Thiolase-like"/>
    <property type="match status" value="1"/>
</dbReference>